<dbReference type="HOGENOM" id="CLU_1264998_0_0_9"/>
<dbReference type="Proteomes" id="UP000009256">
    <property type="component" value="Chromosome"/>
</dbReference>
<evidence type="ECO:0000256" key="2">
    <source>
        <dbReference type="SAM" id="Phobius"/>
    </source>
</evidence>
<feature type="transmembrane region" description="Helical" evidence="2">
    <location>
        <begin position="12"/>
        <end position="34"/>
    </location>
</feature>
<evidence type="ECO:0000313" key="4">
    <source>
        <dbReference type="Proteomes" id="UP000009256"/>
    </source>
</evidence>
<accession>E4S8G6</accession>
<organism evidence="3 4">
    <name type="scientific">Caldicellulosiruptor acetigenus (strain ATCC 700853 / DSM 12137 / I77R1B)</name>
    <name type="common">Caldicellulosiruptor kristjanssonii</name>
    <dbReference type="NCBI Taxonomy" id="632335"/>
    <lineage>
        <taxon>Bacteria</taxon>
        <taxon>Bacillati</taxon>
        <taxon>Bacillota</taxon>
        <taxon>Bacillota incertae sedis</taxon>
        <taxon>Caldicellulosiruptorales</taxon>
        <taxon>Caldicellulosiruptoraceae</taxon>
        <taxon>Caldicellulosiruptor</taxon>
    </lineage>
</organism>
<dbReference type="KEGG" id="cki:Calkr_2519"/>
<dbReference type="eggNOG" id="ENOG502ZF3D">
    <property type="taxonomic scope" value="Bacteria"/>
</dbReference>
<name>E4S8G6_CALA7</name>
<dbReference type="RefSeq" id="WP_013433661.1">
    <property type="nucleotide sequence ID" value="NC_014721.1"/>
</dbReference>
<sequence>MSMKRGKGNTKKVWLVVLIVAICALGILAGYYMAGYLAKKPATVDQTLQGNKPSQQLQEENDQNATSQAQKKQATNSQPSEQQQQDTTISSEVYKAFARFDGGVDAHTIQLTLLNTEFDYKEFEIDEKVKQGVELSEGEIVEIEFEKPQDGGNPRIVSLKKPDKVTLKGKFVGLADNNFAEFVFDQKHVVLQISNVADKVSYLDENTDVEVTFKTNQQNPQSNPVVEDIKVLK</sequence>
<reference key="1">
    <citation type="submission" date="2010-11" db="EMBL/GenBank/DDBJ databases">
        <title>Complete sequence of chromosome of Caldicellulosiruptor kristjanssonii 177R1B.</title>
        <authorList>
            <consortium name="US DOE Joint Genome Institute"/>
            <person name="Lucas S."/>
            <person name="Copeland A."/>
            <person name="Lapidus A."/>
            <person name="Cheng J.-F."/>
            <person name="Bruce D."/>
            <person name="Goodwin L."/>
            <person name="Pitluck S."/>
            <person name="Davenport K."/>
            <person name="Detter J.C."/>
            <person name="Han C."/>
            <person name="Tapia R."/>
            <person name="Land M."/>
            <person name="Hauser L."/>
            <person name="Jeffries C."/>
            <person name="Kyrpides N."/>
            <person name="Ivanova N."/>
            <person name="Mikhailova N."/>
            <person name="Blumer-Schuette S.E."/>
            <person name="Kelly R.M."/>
            <person name="Woyke T."/>
        </authorList>
    </citation>
    <scope>NUCLEOTIDE SEQUENCE</scope>
    <source>
        <strain>177R1B</strain>
    </source>
</reference>
<gene>
    <name evidence="3" type="ordered locus">Calkr_2519</name>
</gene>
<proteinExistence type="predicted"/>
<keyword evidence="2" id="KW-0472">Membrane</keyword>
<keyword evidence="2" id="KW-1133">Transmembrane helix</keyword>
<reference evidence="3 4" key="2">
    <citation type="journal article" date="2011" name="J. Bacteriol.">
        <title>Complete genome sequences for the anaerobic, extremely thermophilic plant biomass-degrading bacteria Caldicellulosiruptor hydrothermalis, Caldicellulosiruptor kristjanssonii, Caldicellulosiruptor kronotskyensis, Caldicellulosiruptor owensenis, and Caldicellulosiruptor lactoaceticus.</title>
        <authorList>
            <person name="Blumer-Schuette S.E."/>
            <person name="Ozdemir I."/>
            <person name="Mistry D."/>
            <person name="Lucas S."/>
            <person name="Lapidus A."/>
            <person name="Cheng J.F."/>
            <person name="Goodwin L.A."/>
            <person name="Pitluck S."/>
            <person name="Land M.L."/>
            <person name="Hauser L.J."/>
            <person name="Woyke T."/>
            <person name="Mikhailova N."/>
            <person name="Pati A."/>
            <person name="Kyrpides N.C."/>
            <person name="Ivanova N."/>
            <person name="Detter J.C."/>
            <person name="Walston-Davenport K."/>
            <person name="Han S."/>
            <person name="Adams M.W."/>
            <person name="Kelly R.M."/>
        </authorList>
    </citation>
    <scope>NUCLEOTIDE SEQUENCE [LARGE SCALE GENOMIC DNA]</scope>
    <source>
        <strain evidence="4">ATCC 700853 / DSM 12137 / I77R1B</strain>
    </source>
</reference>
<evidence type="ECO:0000313" key="3">
    <source>
        <dbReference type="EMBL" id="ADQ41948.1"/>
    </source>
</evidence>
<keyword evidence="2" id="KW-0812">Transmembrane</keyword>
<keyword evidence="4" id="KW-1185">Reference proteome</keyword>
<feature type="region of interest" description="Disordered" evidence="1">
    <location>
        <begin position="54"/>
        <end position="88"/>
    </location>
</feature>
<dbReference type="EMBL" id="CP002326">
    <property type="protein sequence ID" value="ADQ41948.1"/>
    <property type="molecule type" value="Genomic_DNA"/>
</dbReference>
<evidence type="ECO:0000256" key="1">
    <source>
        <dbReference type="SAM" id="MobiDB-lite"/>
    </source>
</evidence>
<protein>
    <submittedName>
        <fullName evidence="3">Uncharacterized protein</fullName>
    </submittedName>
</protein>
<dbReference type="OrthoDB" id="1716711at2"/>
<dbReference type="AlphaFoldDB" id="E4S8G6"/>